<organism evidence="1 2">
    <name type="scientific">Rhabditophanes sp. KR3021</name>
    <dbReference type="NCBI Taxonomy" id="114890"/>
    <lineage>
        <taxon>Eukaryota</taxon>
        <taxon>Metazoa</taxon>
        <taxon>Ecdysozoa</taxon>
        <taxon>Nematoda</taxon>
        <taxon>Chromadorea</taxon>
        <taxon>Rhabditida</taxon>
        <taxon>Tylenchina</taxon>
        <taxon>Panagrolaimomorpha</taxon>
        <taxon>Strongyloidoidea</taxon>
        <taxon>Alloionematidae</taxon>
        <taxon>Rhabditophanes</taxon>
    </lineage>
</organism>
<dbReference type="Proteomes" id="UP000095286">
    <property type="component" value="Unplaced"/>
</dbReference>
<reference evidence="2" key="1">
    <citation type="submission" date="2016-11" db="UniProtKB">
        <authorList>
            <consortium name="WormBaseParasite"/>
        </authorList>
    </citation>
    <scope>IDENTIFICATION</scope>
    <source>
        <strain evidence="2">KR3021</strain>
    </source>
</reference>
<name>A0AC35UDP6_9BILA</name>
<sequence>MEFVSTSIQLLLLLCGVLTFSILGCSDKKEKNKTSKKSKSSSQKQVQPTVTKATDTCGAQDVRKIPSDALSNYENELVGKICKATPSVTTAKVPSKTKIGENSNKSHTSSTHSKTKKTSAMGPDAELLHKLQNWKCSNHHQILATMSPTELRWDMGSGGMRSLNLENPSQHRLAVKIKCSDNLMYRVNPVFTIVEPETKISIDVLREAGQESTDKIVIVLSKMDDKTRNAKDHFDTPNIRSQMLVLPLIGTSPIY</sequence>
<evidence type="ECO:0000313" key="1">
    <source>
        <dbReference type="Proteomes" id="UP000095286"/>
    </source>
</evidence>
<dbReference type="WBParaSite" id="RSKR_0001054000.1">
    <property type="protein sequence ID" value="RSKR_0001054000.1"/>
    <property type="gene ID" value="RSKR_0001054000"/>
</dbReference>
<evidence type="ECO:0000313" key="2">
    <source>
        <dbReference type="WBParaSite" id="RSKR_0001054000.1"/>
    </source>
</evidence>
<protein>
    <submittedName>
        <fullName evidence="2">Major sperm protein</fullName>
    </submittedName>
</protein>
<accession>A0AC35UDP6</accession>
<proteinExistence type="predicted"/>